<accession>A0A485LIB1</accession>
<dbReference type="Gene3D" id="3.30.420.40">
    <property type="match status" value="2"/>
</dbReference>
<dbReference type="EMBL" id="VJMH01006999">
    <property type="protein sequence ID" value="KAF0686454.1"/>
    <property type="molecule type" value="Genomic_DNA"/>
</dbReference>
<gene>
    <name evidence="6" type="primary">Aste57867_21731</name>
    <name evidence="5" type="ORF">As57867_021662</name>
    <name evidence="6" type="ORF">ASTE57867_21731</name>
</gene>
<evidence type="ECO:0000256" key="1">
    <source>
        <dbReference type="ARBA" id="ARBA00009156"/>
    </source>
</evidence>
<reference evidence="5" key="2">
    <citation type="submission" date="2019-06" db="EMBL/GenBank/DDBJ databases">
        <title>Genomics analysis of Aphanomyces spp. identifies a new class of oomycete effector associated with host adaptation.</title>
        <authorList>
            <person name="Gaulin E."/>
        </authorList>
    </citation>
    <scope>NUCLEOTIDE SEQUENCE</scope>
    <source>
        <strain evidence="5">CBS 578.67</strain>
    </source>
</reference>
<dbReference type="InterPro" id="IPR018484">
    <property type="entry name" value="FGGY_N"/>
</dbReference>
<organism evidence="6 7">
    <name type="scientific">Aphanomyces stellatus</name>
    <dbReference type="NCBI Taxonomy" id="120398"/>
    <lineage>
        <taxon>Eukaryota</taxon>
        <taxon>Sar</taxon>
        <taxon>Stramenopiles</taxon>
        <taxon>Oomycota</taxon>
        <taxon>Saprolegniomycetes</taxon>
        <taxon>Saprolegniales</taxon>
        <taxon>Verrucalvaceae</taxon>
        <taxon>Aphanomyces</taxon>
    </lineage>
</organism>
<keyword evidence="3" id="KW-0418">Kinase</keyword>
<dbReference type="PANTHER" id="PTHR10196:SF67">
    <property type="entry name" value="SEDOHEPTULOKINASE"/>
    <property type="match status" value="1"/>
</dbReference>
<evidence type="ECO:0000256" key="3">
    <source>
        <dbReference type="ARBA" id="ARBA00022777"/>
    </source>
</evidence>
<dbReference type="SUPFAM" id="SSF53067">
    <property type="entry name" value="Actin-like ATPase domain"/>
    <property type="match status" value="2"/>
</dbReference>
<dbReference type="Proteomes" id="UP000332933">
    <property type="component" value="Unassembled WGS sequence"/>
</dbReference>
<dbReference type="CDD" id="cd07777">
    <property type="entry name" value="ASKHA_NBD_FGGY_SHK"/>
    <property type="match status" value="1"/>
</dbReference>
<dbReference type="EMBL" id="CAADRA010007025">
    <property type="protein sequence ID" value="VFT98400.1"/>
    <property type="molecule type" value="Genomic_DNA"/>
</dbReference>
<dbReference type="InterPro" id="IPR043129">
    <property type="entry name" value="ATPase_NBD"/>
</dbReference>
<proteinExistence type="inferred from homology"/>
<evidence type="ECO:0000259" key="4">
    <source>
        <dbReference type="Pfam" id="PF00370"/>
    </source>
</evidence>
<protein>
    <submittedName>
        <fullName evidence="6">Aste57867_21731 protein</fullName>
    </submittedName>
</protein>
<keyword evidence="7" id="KW-1185">Reference proteome</keyword>
<reference evidence="6 7" key="1">
    <citation type="submission" date="2019-03" db="EMBL/GenBank/DDBJ databases">
        <authorList>
            <person name="Gaulin E."/>
            <person name="Dumas B."/>
        </authorList>
    </citation>
    <scope>NUCLEOTIDE SEQUENCE [LARGE SCALE GENOMIC DNA]</scope>
    <source>
        <strain evidence="6">CBS 568.67</strain>
    </source>
</reference>
<dbReference type="Pfam" id="PF00370">
    <property type="entry name" value="FGGY_N"/>
    <property type="match status" value="1"/>
</dbReference>
<evidence type="ECO:0000313" key="6">
    <source>
        <dbReference type="EMBL" id="VFT98400.1"/>
    </source>
</evidence>
<comment type="similarity">
    <text evidence="1">Belongs to the FGGY kinase family.</text>
</comment>
<evidence type="ECO:0000256" key="2">
    <source>
        <dbReference type="ARBA" id="ARBA00022679"/>
    </source>
</evidence>
<dbReference type="PANTHER" id="PTHR10196">
    <property type="entry name" value="SUGAR KINASE"/>
    <property type="match status" value="1"/>
</dbReference>
<dbReference type="GO" id="GO:0005829">
    <property type="term" value="C:cytosol"/>
    <property type="evidence" value="ECO:0007669"/>
    <property type="project" value="TreeGrafter"/>
</dbReference>
<keyword evidence="2" id="KW-0808">Transferase</keyword>
<dbReference type="OrthoDB" id="10264182at2759"/>
<dbReference type="AlphaFoldDB" id="A0A485LIB1"/>
<evidence type="ECO:0000313" key="7">
    <source>
        <dbReference type="Proteomes" id="UP000332933"/>
    </source>
</evidence>
<feature type="domain" description="Carbohydrate kinase FGGY N-terminal" evidence="4">
    <location>
        <begin position="14"/>
        <end position="249"/>
    </location>
</feature>
<evidence type="ECO:0000313" key="5">
    <source>
        <dbReference type="EMBL" id="KAF0686454.1"/>
    </source>
</evidence>
<dbReference type="GO" id="GO:0050277">
    <property type="term" value="F:sedoheptulokinase activity"/>
    <property type="evidence" value="ECO:0007669"/>
    <property type="project" value="TreeGrafter"/>
</dbReference>
<name>A0A485LIB1_9STRA</name>
<dbReference type="GO" id="GO:0006071">
    <property type="term" value="P:glycerol metabolic process"/>
    <property type="evidence" value="ECO:0007669"/>
    <property type="project" value="TreeGrafter"/>
</dbReference>
<sequence>MALGGTVEASTSAVLGLDIGTTAIKASLVSLDAQIISHATLPIVYPTAIPGEVPVACVLIAVQGALQKLLLADALTQPTAIAICGQMHGIVWWSANDVAASVQQLFDSSNSSPTSTAWSNLISWQDTRCDRSFLDGCRQHIGCGSPIESGYGLASYAHVLQHNRAELAGFDTCGTIMDLVAFIFCGHGSSTDATIDVTNAWSWGGLDRTTLAWSRPTIDALGIPFDVLPAVTPAGTVIGHVSALAARLFHLPSSLIPRMEVYVPMGDHPCSVLALLHAKGAAPLETAMINIGTSAQLALVVESTESSTHDDAIVFTSSFEARPFFFNQTLWLAAALSGGAMFAHFVRSCHDWMDTLSCPAMTIDDTYDRVIAAGLQHTDTTLHCQPTFGGERVVGFDTGLMSNMTTSNWRVGDMSAAVARGIVVNLFQLCPRAVQEEIRRRQLLGSGNALLKNALLQRFVQVEAGQKLVLCSADSDASVGAALLVLRQF</sequence>